<accession>A0A2D2BZP9</accession>
<name>A0A2D2BZP9_9RHOB</name>
<reference evidence="2 3" key="1">
    <citation type="submission" date="2017-10" db="EMBL/GenBank/DDBJ databases">
        <title>Complete genome sequence of Paracoccus yeei TT13 isolated from human skin.</title>
        <authorList>
            <person name="Lee K."/>
            <person name="Lim J.Y."/>
            <person name="Hwang I."/>
        </authorList>
    </citation>
    <scope>NUCLEOTIDE SEQUENCE [LARGE SCALE GENOMIC DNA]</scope>
    <source>
        <strain evidence="2 3">TT13</strain>
    </source>
</reference>
<organism evidence="2 3">
    <name type="scientific">Paracoccus yeei</name>
    <dbReference type="NCBI Taxonomy" id="147645"/>
    <lineage>
        <taxon>Bacteria</taxon>
        <taxon>Pseudomonadati</taxon>
        <taxon>Pseudomonadota</taxon>
        <taxon>Alphaproteobacteria</taxon>
        <taxon>Rhodobacterales</taxon>
        <taxon>Paracoccaceae</taxon>
        <taxon>Paracoccus</taxon>
    </lineage>
</organism>
<dbReference type="EMBL" id="CP024422">
    <property type="protein sequence ID" value="ATQ55717.1"/>
    <property type="molecule type" value="Genomic_DNA"/>
</dbReference>
<dbReference type="AlphaFoldDB" id="A0A2D2BZP9"/>
<evidence type="ECO:0000313" key="3">
    <source>
        <dbReference type="Proteomes" id="UP000229314"/>
    </source>
</evidence>
<evidence type="ECO:0000313" key="2">
    <source>
        <dbReference type="EMBL" id="ATQ55717.1"/>
    </source>
</evidence>
<protein>
    <recommendedName>
        <fullName evidence="4">SnoaL-like domain-containing protein</fullName>
    </recommendedName>
</protein>
<evidence type="ECO:0000256" key="1">
    <source>
        <dbReference type="SAM" id="MobiDB-lite"/>
    </source>
</evidence>
<evidence type="ECO:0008006" key="4">
    <source>
        <dbReference type="Google" id="ProtNLM"/>
    </source>
</evidence>
<gene>
    <name evidence="2" type="ORF">PYTT13_07760</name>
</gene>
<sequence>MRGRTKAGSFHDRDPTNTAIVISFYEAFARTDLDAFDGILAPDCINPPADPGRASSERLSQGPWPGAFPRGSTGGAQAFSRLTEAESQDHD</sequence>
<proteinExistence type="predicted"/>
<dbReference type="SUPFAM" id="SSF54427">
    <property type="entry name" value="NTF2-like"/>
    <property type="match status" value="1"/>
</dbReference>
<dbReference type="InterPro" id="IPR032710">
    <property type="entry name" value="NTF2-like_dom_sf"/>
</dbReference>
<dbReference type="Proteomes" id="UP000229314">
    <property type="component" value="Chromosome"/>
</dbReference>
<feature type="region of interest" description="Disordered" evidence="1">
    <location>
        <begin position="46"/>
        <end position="91"/>
    </location>
</feature>
<dbReference type="Gene3D" id="3.10.450.50">
    <property type="match status" value="1"/>
</dbReference>